<organism evidence="2 3">
    <name type="scientific">Uncinula necator</name>
    <name type="common">Grape powdery mildew</name>
    <dbReference type="NCBI Taxonomy" id="52586"/>
    <lineage>
        <taxon>Eukaryota</taxon>
        <taxon>Fungi</taxon>
        <taxon>Dikarya</taxon>
        <taxon>Ascomycota</taxon>
        <taxon>Pezizomycotina</taxon>
        <taxon>Leotiomycetes</taxon>
        <taxon>Erysiphales</taxon>
        <taxon>Erysiphaceae</taxon>
        <taxon>Erysiphe</taxon>
    </lineage>
</organism>
<evidence type="ECO:0000313" key="2">
    <source>
        <dbReference type="EMBL" id="KHJ34896.1"/>
    </source>
</evidence>
<accession>A0A0B1PD84</accession>
<proteinExistence type="predicted"/>
<feature type="region of interest" description="Disordered" evidence="1">
    <location>
        <begin position="159"/>
        <end position="189"/>
    </location>
</feature>
<comment type="caution">
    <text evidence="2">The sequence shown here is derived from an EMBL/GenBank/DDBJ whole genome shotgun (WGS) entry which is preliminary data.</text>
</comment>
<name>A0A0B1PD84_UNCNE</name>
<dbReference type="EMBL" id="JNVN01000629">
    <property type="protein sequence ID" value="KHJ34896.1"/>
    <property type="molecule type" value="Genomic_DNA"/>
</dbReference>
<dbReference type="Proteomes" id="UP000030854">
    <property type="component" value="Unassembled WGS sequence"/>
</dbReference>
<keyword evidence="3" id="KW-1185">Reference proteome</keyword>
<protein>
    <submittedName>
        <fullName evidence="2">Uncharacterized protein</fullName>
    </submittedName>
</protein>
<feature type="compositionally biased region" description="Basic and acidic residues" evidence="1">
    <location>
        <begin position="357"/>
        <end position="382"/>
    </location>
</feature>
<evidence type="ECO:0000256" key="1">
    <source>
        <dbReference type="SAM" id="MobiDB-lite"/>
    </source>
</evidence>
<gene>
    <name evidence="2" type="ORF">EV44_g4724</name>
</gene>
<evidence type="ECO:0000313" key="3">
    <source>
        <dbReference type="Proteomes" id="UP000030854"/>
    </source>
</evidence>
<dbReference type="HOGENOM" id="CLU_685490_0_0_1"/>
<dbReference type="OMA" id="GPWRILC"/>
<feature type="region of interest" description="Disordered" evidence="1">
    <location>
        <begin position="315"/>
        <end position="382"/>
    </location>
</feature>
<reference evidence="2 3" key="1">
    <citation type="journal article" date="2014" name="BMC Genomics">
        <title>Adaptive genomic structural variation in the grape powdery mildew pathogen, Erysiphe necator.</title>
        <authorList>
            <person name="Jones L."/>
            <person name="Riaz S."/>
            <person name="Morales-Cruz A."/>
            <person name="Amrine K.C."/>
            <person name="McGuire B."/>
            <person name="Gubler W.D."/>
            <person name="Walker M.A."/>
            <person name="Cantu D."/>
        </authorList>
    </citation>
    <scope>NUCLEOTIDE SEQUENCE [LARGE SCALE GENOMIC DNA]</scope>
    <source>
        <strain evidence="3">c</strain>
    </source>
</reference>
<sequence>MINQRKHVLSNNKARTNALSANTAEKPNVIKEHKKDTMQKAMNDCPKNSFIQDEWPSILKQHLKMLESHINFLEKSMKRAKNTKPNELLQSELEDAKSWSKIYQVMDAAMESLRKSRVAAIGILPVHKPFTKKELDRKANKSLGVEALDQWDKDTASLNTQDEILEPELSKKGTSADAEDSSDSSAQLVPPHIDMKKLCLSRKSKKPKVETSHKRCTDGAQKYTQATKMNMNGFTKDSSNNSVQEANYTFSSKKKIKRVQLVEPDRRFEFNGAAGPQNDPTATVSIIEPIEKDIDFAAIQIRLQEEIAAGERAAKEARGSTSYTASPSLVNLNSRKKKRRRRSSDDLNQVRHVGKKIRSEKIERAYKDKKRKADEIEVNKEMNDSKRKKILKILKKDSLPHD</sequence>
<dbReference type="AlphaFoldDB" id="A0A0B1PD84"/>
<feature type="compositionally biased region" description="Polar residues" evidence="1">
    <location>
        <begin position="320"/>
        <end position="333"/>
    </location>
</feature>